<evidence type="ECO:0000313" key="1">
    <source>
        <dbReference type="EMBL" id="KAL3265358.1"/>
    </source>
</evidence>
<dbReference type="Proteomes" id="UP001516400">
    <property type="component" value="Unassembled WGS sequence"/>
</dbReference>
<reference evidence="1 2" key="1">
    <citation type="journal article" date="2021" name="BMC Biol.">
        <title>Horizontally acquired antibacterial genes associated with adaptive radiation of ladybird beetles.</title>
        <authorList>
            <person name="Li H.S."/>
            <person name="Tang X.F."/>
            <person name="Huang Y.H."/>
            <person name="Xu Z.Y."/>
            <person name="Chen M.L."/>
            <person name="Du X.Y."/>
            <person name="Qiu B.Y."/>
            <person name="Chen P.T."/>
            <person name="Zhang W."/>
            <person name="Slipinski A."/>
            <person name="Escalona H.E."/>
            <person name="Waterhouse R.M."/>
            <person name="Zwick A."/>
            <person name="Pang H."/>
        </authorList>
    </citation>
    <scope>NUCLEOTIDE SEQUENCE [LARGE SCALE GENOMIC DNA]</scope>
    <source>
        <strain evidence="1">SYSU2018</strain>
    </source>
</reference>
<evidence type="ECO:0000313" key="2">
    <source>
        <dbReference type="Proteomes" id="UP001516400"/>
    </source>
</evidence>
<sequence length="92" mass="10520">ISTIGIIKYIGRLSIISRSTTNDLFNKENITTRPSNSNKTKVKSIVKPNTQHRDESWCCFLCNLDRQADMRSCVGFRVWIHEECAGLISDDE</sequence>
<gene>
    <name evidence="1" type="ORF">HHI36_009566</name>
</gene>
<feature type="non-terminal residue" evidence="1">
    <location>
        <position position="1"/>
    </location>
</feature>
<protein>
    <recommendedName>
        <fullName evidence="3">Zinc finger PHD-type domain-containing protein</fullName>
    </recommendedName>
</protein>
<comment type="caution">
    <text evidence="1">The sequence shown here is derived from an EMBL/GenBank/DDBJ whole genome shotgun (WGS) entry which is preliminary data.</text>
</comment>
<proteinExistence type="predicted"/>
<keyword evidence="2" id="KW-1185">Reference proteome</keyword>
<accession>A0ABD2MG44</accession>
<organism evidence="1 2">
    <name type="scientific">Cryptolaemus montrouzieri</name>
    <dbReference type="NCBI Taxonomy" id="559131"/>
    <lineage>
        <taxon>Eukaryota</taxon>
        <taxon>Metazoa</taxon>
        <taxon>Ecdysozoa</taxon>
        <taxon>Arthropoda</taxon>
        <taxon>Hexapoda</taxon>
        <taxon>Insecta</taxon>
        <taxon>Pterygota</taxon>
        <taxon>Neoptera</taxon>
        <taxon>Endopterygota</taxon>
        <taxon>Coleoptera</taxon>
        <taxon>Polyphaga</taxon>
        <taxon>Cucujiformia</taxon>
        <taxon>Coccinelloidea</taxon>
        <taxon>Coccinellidae</taxon>
        <taxon>Scymninae</taxon>
        <taxon>Scymnini</taxon>
        <taxon>Cryptolaemus</taxon>
    </lineage>
</organism>
<dbReference type="EMBL" id="JABFTP020000001">
    <property type="protein sequence ID" value="KAL3265358.1"/>
    <property type="molecule type" value="Genomic_DNA"/>
</dbReference>
<name>A0ABD2MG44_9CUCU</name>
<evidence type="ECO:0008006" key="3">
    <source>
        <dbReference type="Google" id="ProtNLM"/>
    </source>
</evidence>
<dbReference type="AlphaFoldDB" id="A0ABD2MG44"/>
<feature type="non-terminal residue" evidence="1">
    <location>
        <position position="92"/>
    </location>
</feature>